<dbReference type="EMBL" id="LMYN01000082">
    <property type="protein sequence ID" value="KSA00566.1"/>
    <property type="molecule type" value="Genomic_DNA"/>
</dbReference>
<dbReference type="OrthoDB" id="4025768at2759"/>
<name>A0A0V1PWK9_9ASCO</name>
<gene>
    <name evidence="3" type="ORF">AC631_03661</name>
</gene>
<feature type="region of interest" description="Disordered" evidence="2">
    <location>
        <begin position="353"/>
        <end position="384"/>
    </location>
</feature>
<evidence type="ECO:0000313" key="4">
    <source>
        <dbReference type="Proteomes" id="UP000054251"/>
    </source>
</evidence>
<feature type="coiled-coil region" evidence="1">
    <location>
        <begin position="128"/>
        <end position="159"/>
    </location>
</feature>
<evidence type="ECO:0000256" key="2">
    <source>
        <dbReference type="SAM" id="MobiDB-lite"/>
    </source>
</evidence>
<keyword evidence="1" id="KW-0175">Coiled coil</keyword>
<dbReference type="AlphaFoldDB" id="A0A0V1PWK9"/>
<dbReference type="Proteomes" id="UP000054251">
    <property type="component" value="Unassembled WGS sequence"/>
</dbReference>
<accession>A0A0V1PWK9</accession>
<keyword evidence="4" id="KW-1185">Reference proteome</keyword>
<evidence type="ECO:0000256" key="1">
    <source>
        <dbReference type="SAM" id="Coils"/>
    </source>
</evidence>
<proteinExistence type="predicted"/>
<reference evidence="3 4" key="1">
    <citation type="submission" date="2015-11" db="EMBL/GenBank/DDBJ databases">
        <title>The genome of Debaryomyces fabryi.</title>
        <authorList>
            <person name="Tafer H."/>
            <person name="Lopandic K."/>
        </authorList>
    </citation>
    <scope>NUCLEOTIDE SEQUENCE [LARGE SCALE GENOMIC DNA]</scope>
    <source>
        <strain evidence="3 4">CBS 789</strain>
    </source>
</reference>
<dbReference type="GeneID" id="26840670"/>
<evidence type="ECO:0000313" key="3">
    <source>
        <dbReference type="EMBL" id="KSA00566.1"/>
    </source>
</evidence>
<organism evidence="3 4">
    <name type="scientific">Debaryomyces fabryi</name>
    <dbReference type="NCBI Taxonomy" id="58627"/>
    <lineage>
        <taxon>Eukaryota</taxon>
        <taxon>Fungi</taxon>
        <taxon>Dikarya</taxon>
        <taxon>Ascomycota</taxon>
        <taxon>Saccharomycotina</taxon>
        <taxon>Pichiomycetes</taxon>
        <taxon>Debaryomycetaceae</taxon>
        <taxon>Debaryomyces</taxon>
    </lineage>
</organism>
<dbReference type="RefSeq" id="XP_015466668.1">
    <property type="nucleotide sequence ID" value="XM_015612490.1"/>
</dbReference>
<sequence>MPYTDVKLNSNLKNVKCPLCHKPEVYYNDLVCSNCNNNELELIRNSCIENDSINDVARDKINGIFSSCQNVKDLKAIEISPKQPNETPQPSINAMKSLALQLIKLDILNTNLKIKNIDKTQELLDSRISELTDTILTLQNKLETKQEKLESNCSKLFKNFEETDDGLKSKIQEYKFEKINQIKKQSIQLQYNNYKVLKEMVFTTNNSKSANFNYITKLKASSASNLLFHNRSILNINEFFSFNNKLPQINEFLENLIKLQVHLQVIFNIDTLRLPYLEELIGYLPDSKFYDMIQEKENFMINGGKLSSDEIEEVEEEKNSSVQEMNVGEERVIKLGNTIKLPLSSKTINSQLRRASLNKDESASSSAKQREDEKTTHKKASSPIRSTLSGKKMIILPHKILTKPFTKLTAKEYLKFLLIIVKILINFKTFFYFTIDSIPNLHKQSSMLSNTMNQFRNNLEEKDILSNFEKILEKVASMDRYFTYKLNGVQNSKSSDGNYDMSTSNLLSSNAGTFKSFNTHFTSMSNANYDLHSPISAPNSTHSLNSSAVVTQTDGKLRQFYSKHFKNSIHKPSDHEIYGNFSESKDEQLEYSNDADDDLMNESELKTIMQNVYKLMATGTSRQRNSKINNKSKNLDFNAINMIAQSKVQLDEWDVVSKMY</sequence>
<comment type="caution">
    <text evidence="3">The sequence shown here is derived from an EMBL/GenBank/DDBJ whole genome shotgun (WGS) entry which is preliminary data.</text>
</comment>
<protein>
    <submittedName>
        <fullName evidence="3">Uncharacterized protein</fullName>
    </submittedName>
</protein>
<feature type="compositionally biased region" description="Basic and acidic residues" evidence="2">
    <location>
        <begin position="357"/>
        <end position="375"/>
    </location>
</feature>